<feature type="transmembrane region" description="Helical" evidence="15">
    <location>
        <begin position="135"/>
        <end position="154"/>
    </location>
</feature>
<feature type="transmembrane region" description="Helical" evidence="15">
    <location>
        <begin position="385"/>
        <end position="405"/>
    </location>
</feature>
<feature type="transmembrane region" description="Helical" evidence="15">
    <location>
        <begin position="353"/>
        <end position="373"/>
    </location>
</feature>
<comment type="similarity">
    <text evidence="4">Belongs to the TMTC family.</text>
</comment>
<evidence type="ECO:0000256" key="12">
    <source>
        <dbReference type="ARBA" id="ARBA00023136"/>
    </source>
</evidence>
<feature type="transmembrane region" description="Helical" evidence="15">
    <location>
        <begin position="40"/>
        <end position="58"/>
    </location>
</feature>
<feature type="repeat" description="TPR" evidence="13">
    <location>
        <begin position="515"/>
        <end position="548"/>
    </location>
</feature>
<feature type="region of interest" description="Disordered" evidence="14">
    <location>
        <begin position="1"/>
        <end position="26"/>
    </location>
</feature>
<feature type="compositionally biased region" description="Basic residues" evidence="14">
    <location>
        <begin position="1"/>
        <end position="14"/>
    </location>
</feature>
<evidence type="ECO:0000259" key="16">
    <source>
        <dbReference type="Pfam" id="PF08409"/>
    </source>
</evidence>
<evidence type="ECO:0000313" key="18">
    <source>
        <dbReference type="Proteomes" id="UP001186944"/>
    </source>
</evidence>
<dbReference type="Gene3D" id="1.25.40.10">
    <property type="entry name" value="Tetratricopeptide repeat domain"/>
    <property type="match status" value="3"/>
</dbReference>
<evidence type="ECO:0000256" key="15">
    <source>
        <dbReference type="SAM" id="Phobius"/>
    </source>
</evidence>
<dbReference type="PROSITE" id="PS50293">
    <property type="entry name" value="TPR_REGION"/>
    <property type="match status" value="1"/>
</dbReference>
<dbReference type="InterPro" id="IPR052346">
    <property type="entry name" value="O-mannosyl-transferase_TMTC"/>
</dbReference>
<keyword evidence="6" id="KW-0808">Transferase</keyword>
<feature type="repeat" description="TPR" evidence="13">
    <location>
        <begin position="687"/>
        <end position="720"/>
    </location>
</feature>
<keyword evidence="11 15" id="KW-1133">Transmembrane helix</keyword>
<reference evidence="17" key="1">
    <citation type="submission" date="2019-08" db="EMBL/GenBank/DDBJ databases">
        <title>The improved chromosome-level genome for the pearl oyster Pinctada fucata martensii using PacBio sequencing and Hi-C.</title>
        <authorList>
            <person name="Zheng Z."/>
        </authorList>
    </citation>
    <scope>NUCLEOTIDE SEQUENCE</scope>
    <source>
        <strain evidence="17">ZZ-2019</strain>
        <tissue evidence="17">Adductor muscle</tissue>
    </source>
</reference>
<evidence type="ECO:0000256" key="13">
    <source>
        <dbReference type="PROSITE-ProRule" id="PRU00339"/>
    </source>
</evidence>
<keyword evidence="8" id="KW-0677">Repeat</keyword>
<comment type="subcellular location">
    <subcellularLocation>
        <location evidence="2">Endoplasmic reticulum</location>
    </subcellularLocation>
    <subcellularLocation>
        <location evidence="1">Membrane</location>
        <topology evidence="1">Multi-pass membrane protein</topology>
    </subcellularLocation>
</comment>
<organism evidence="17 18">
    <name type="scientific">Pinctada imbricata</name>
    <name type="common">Atlantic pearl-oyster</name>
    <name type="synonym">Pinctada martensii</name>
    <dbReference type="NCBI Taxonomy" id="66713"/>
    <lineage>
        <taxon>Eukaryota</taxon>
        <taxon>Metazoa</taxon>
        <taxon>Spiralia</taxon>
        <taxon>Lophotrochozoa</taxon>
        <taxon>Mollusca</taxon>
        <taxon>Bivalvia</taxon>
        <taxon>Autobranchia</taxon>
        <taxon>Pteriomorphia</taxon>
        <taxon>Pterioida</taxon>
        <taxon>Pterioidea</taxon>
        <taxon>Pteriidae</taxon>
        <taxon>Pinctada</taxon>
    </lineage>
</organism>
<comment type="caution">
    <text evidence="17">The sequence shown here is derived from an EMBL/GenBank/DDBJ whole genome shotgun (WGS) entry which is preliminary data.</text>
</comment>
<accession>A0AA89C1I6</accession>
<feature type="repeat" description="TPR" evidence="13">
    <location>
        <begin position="583"/>
        <end position="616"/>
    </location>
</feature>
<sequence length="736" mass="83239">MKHANGHHIHHVKHNGTSSSASKHSKSKWTWDDSIPVPRLSYHTSAVIVFVLAVGCFINSYNGDFVFDDSEAVLTNDDLKPSTPVVDLFKHDFWGNKLDSKTSHKSYRPLTVLTFRWSHSLGGGANPTAFHIPNILLHGAVCVAMLTMFSLIVAGCHFDGDGNFEFGAPKTSLLCAILFAVHPIHTESVAGVVGRADLLCALLFVLSFISYVKSCVAGTDYTRTNMLYRPETFSVPYFIISMVICALSVLCKEQGITVIESIPLWRRSLIVRQCFLVIAGLTILITRWRVMGSAPPTFQVFDNPHSFVNGTLLRTLNYNYLYSLNFWLLLNPWWLCFDWSMGSIPVISSVSDLRILAVLAFWSGLISAIYFSLSHTEHINRTMTMALALLIVPFLPGTNLFFRVGFVIAERVLYLSTAGFCIWVVLGIQILSKSSEFSQICKYGFYFLLFTFVIRSVQRSHEWKDEMSLFTSGAKVCPLNAKVHYNIAKIHADRGKAEAAIDRYRHAISLNPTYDQAMNNLGNLLKDRGQEVEAERLLAKAVEIRPEFAAAWMNLGIVQAALKKHKAAEKSYYTALTHRRKYPDCYYNLGNLYLDLQQNELAIFAWRNATLQKPTHDKAWSNMIILYDSLDLLDKAEAAGKEAIKYIPQDPSIYFNLANVMGKADRHRESEQYFLKAIKLHGKIVPAKVYTNLGVLYHRWGKREEAEKAYRKALQIEPNNQNTLANLQMLQQKYGQ</sequence>
<feature type="transmembrane region" description="Helical" evidence="15">
    <location>
        <begin position="320"/>
        <end position="341"/>
    </location>
</feature>
<evidence type="ECO:0000256" key="1">
    <source>
        <dbReference type="ARBA" id="ARBA00004141"/>
    </source>
</evidence>
<dbReference type="SUPFAM" id="SSF48452">
    <property type="entry name" value="TPR-like"/>
    <property type="match status" value="2"/>
</dbReference>
<dbReference type="PANTHER" id="PTHR44227:SF3">
    <property type="entry name" value="PROTEIN O-MANNOSYL-TRANSFERASE TMTC4"/>
    <property type="match status" value="1"/>
</dbReference>
<dbReference type="GO" id="GO:0016020">
    <property type="term" value="C:membrane"/>
    <property type="evidence" value="ECO:0007669"/>
    <property type="project" value="UniProtKB-SubCell"/>
</dbReference>
<comment type="pathway">
    <text evidence="3">Protein modification; protein glycosylation.</text>
</comment>
<feature type="domain" description="DUF1736" evidence="16">
    <location>
        <begin position="293"/>
        <end position="365"/>
    </location>
</feature>
<keyword evidence="12 15" id="KW-0472">Membrane</keyword>
<dbReference type="Pfam" id="PF13181">
    <property type="entry name" value="TPR_8"/>
    <property type="match status" value="1"/>
</dbReference>
<feature type="transmembrane region" description="Helical" evidence="15">
    <location>
        <begin position="270"/>
        <end position="290"/>
    </location>
</feature>
<evidence type="ECO:0000256" key="2">
    <source>
        <dbReference type="ARBA" id="ARBA00004240"/>
    </source>
</evidence>
<feature type="transmembrane region" description="Helical" evidence="15">
    <location>
        <begin position="166"/>
        <end position="184"/>
    </location>
</feature>
<evidence type="ECO:0000256" key="11">
    <source>
        <dbReference type="ARBA" id="ARBA00022989"/>
    </source>
</evidence>
<dbReference type="Pfam" id="PF13414">
    <property type="entry name" value="TPR_11"/>
    <property type="match status" value="1"/>
</dbReference>
<dbReference type="InterPro" id="IPR013618">
    <property type="entry name" value="TMTC_DUF1736"/>
</dbReference>
<keyword evidence="18" id="KW-1185">Reference proteome</keyword>
<dbReference type="Pfam" id="PF00515">
    <property type="entry name" value="TPR_1"/>
    <property type="match status" value="1"/>
</dbReference>
<dbReference type="PROSITE" id="PS50005">
    <property type="entry name" value="TPR"/>
    <property type="match status" value="4"/>
</dbReference>
<dbReference type="PANTHER" id="PTHR44227">
    <property type="match status" value="1"/>
</dbReference>
<protein>
    <recommendedName>
        <fullName evidence="5">dolichyl-phosphate-mannose--protein mannosyltransferase</fullName>
        <ecNumber evidence="5">2.4.1.109</ecNumber>
    </recommendedName>
</protein>
<dbReference type="GO" id="GO:0005783">
    <property type="term" value="C:endoplasmic reticulum"/>
    <property type="evidence" value="ECO:0007669"/>
    <property type="project" value="UniProtKB-SubCell"/>
</dbReference>
<evidence type="ECO:0000256" key="8">
    <source>
        <dbReference type="ARBA" id="ARBA00022737"/>
    </source>
</evidence>
<keyword evidence="7 15" id="KW-0812">Transmembrane</keyword>
<dbReference type="InterPro" id="IPR011990">
    <property type="entry name" value="TPR-like_helical_dom_sf"/>
</dbReference>
<dbReference type="AlphaFoldDB" id="A0AA89C1I6"/>
<proteinExistence type="inferred from homology"/>
<feature type="repeat" description="TPR" evidence="13">
    <location>
        <begin position="481"/>
        <end position="514"/>
    </location>
</feature>
<dbReference type="GO" id="GO:0004169">
    <property type="term" value="F:dolichyl-phosphate-mannose-protein mannosyltransferase activity"/>
    <property type="evidence" value="ECO:0007669"/>
    <property type="project" value="UniProtKB-EC"/>
</dbReference>
<keyword evidence="10" id="KW-0256">Endoplasmic reticulum</keyword>
<evidence type="ECO:0000256" key="7">
    <source>
        <dbReference type="ARBA" id="ARBA00022692"/>
    </source>
</evidence>
<dbReference type="Proteomes" id="UP001186944">
    <property type="component" value="Unassembled WGS sequence"/>
</dbReference>
<evidence type="ECO:0000256" key="10">
    <source>
        <dbReference type="ARBA" id="ARBA00022824"/>
    </source>
</evidence>
<dbReference type="EC" id="2.4.1.109" evidence="5"/>
<feature type="transmembrane region" description="Helical" evidence="15">
    <location>
        <begin position="233"/>
        <end position="250"/>
    </location>
</feature>
<dbReference type="EMBL" id="VSWD01000008">
    <property type="protein sequence ID" value="KAK3095523.1"/>
    <property type="molecule type" value="Genomic_DNA"/>
</dbReference>
<keyword evidence="9 13" id="KW-0802">TPR repeat</keyword>
<dbReference type="Pfam" id="PF08409">
    <property type="entry name" value="TMTC_DUF1736"/>
    <property type="match status" value="1"/>
</dbReference>
<evidence type="ECO:0000256" key="9">
    <source>
        <dbReference type="ARBA" id="ARBA00022803"/>
    </source>
</evidence>
<dbReference type="GO" id="GO:0030968">
    <property type="term" value="P:endoplasmic reticulum unfolded protein response"/>
    <property type="evidence" value="ECO:0007669"/>
    <property type="project" value="TreeGrafter"/>
</dbReference>
<evidence type="ECO:0000256" key="5">
    <source>
        <dbReference type="ARBA" id="ARBA00012839"/>
    </source>
</evidence>
<name>A0AA89C1I6_PINIB</name>
<dbReference type="SMART" id="SM00028">
    <property type="entry name" value="TPR"/>
    <property type="match status" value="7"/>
</dbReference>
<evidence type="ECO:0000256" key="14">
    <source>
        <dbReference type="SAM" id="MobiDB-lite"/>
    </source>
</evidence>
<evidence type="ECO:0000256" key="3">
    <source>
        <dbReference type="ARBA" id="ARBA00004922"/>
    </source>
</evidence>
<dbReference type="InterPro" id="IPR019734">
    <property type="entry name" value="TPR_rpt"/>
</dbReference>
<feature type="transmembrane region" description="Helical" evidence="15">
    <location>
        <begin position="196"/>
        <end position="213"/>
    </location>
</feature>
<evidence type="ECO:0000256" key="6">
    <source>
        <dbReference type="ARBA" id="ARBA00022679"/>
    </source>
</evidence>
<evidence type="ECO:0000256" key="4">
    <source>
        <dbReference type="ARBA" id="ARBA00007882"/>
    </source>
</evidence>
<evidence type="ECO:0000313" key="17">
    <source>
        <dbReference type="EMBL" id="KAK3095523.1"/>
    </source>
</evidence>
<gene>
    <name evidence="17" type="ORF">FSP39_015624</name>
</gene>
<feature type="transmembrane region" description="Helical" evidence="15">
    <location>
        <begin position="412"/>
        <end position="431"/>
    </location>
</feature>